<reference evidence="1" key="1">
    <citation type="submission" date="2021-02" db="EMBL/GenBank/DDBJ databases">
        <authorList>
            <person name="Nowell W R."/>
        </authorList>
    </citation>
    <scope>NUCLEOTIDE SEQUENCE</scope>
</reference>
<dbReference type="AlphaFoldDB" id="A0A8S3GD23"/>
<feature type="non-terminal residue" evidence="1">
    <location>
        <position position="51"/>
    </location>
</feature>
<dbReference type="EMBL" id="CAJOBH010263375">
    <property type="protein sequence ID" value="CAF5158216.1"/>
    <property type="molecule type" value="Genomic_DNA"/>
</dbReference>
<sequence length="51" mass="5616">MLIGIGSHFILSRIIRSFIASHSAPLFLHAVVADLLIKIPTPKVDLVFFSI</sequence>
<gene>
    <name evidence="1" type="ORF">BYL167_LOCUS73912</name>
</gene>
<feature type="non-terminal residue" evidence="1">
    <location>
        <position position="1"/>
    </location>
</feature>
<comment type="caution">
    <text evidence="1">The sequence shown here is derived from an EMBL/GenBank/DDBJ whole genome shotgun (WGS) entry which is preliminary data.</text>
</comment>
<evidence type="ECO:0000313" key="2">
    <source>
        <dbReference type="Proteomes" id="UP000681967"/>
    </source>
</evidence>
<accession>A0A8S3GD23</accession>
<organism evidence="1 2">
    <name type="scientific">Rotaria magnacalcarata</name>
    <dbReference type="NCBI Taxonomy" id="392030"/>
    <lineage>
        <taxon>Eukaryota</taxon>
        <taxon>Metazoa</taxon>
        <taxon>Spiralia</taxon>
        <taxon>Gnathifera</taxon>
        <taxon>Rotifera</taxon>
        <taxon>Eurotatoria</taxon>
        <taxon>Bdelloidea</taxon>
        <taxon>Philodinida</taxon>
        <taxon>Philodinidae</taxon>
        <taxon>Rotaria</taxon>
    </lineage>
</organism>
<protein>
    <submittedName>
        <fullName evidence="1">Uncharacterized protein</fullName>
    </submittedName>
</protein>
<name>A0A8S3GD23_9BILA</name>
<dbReference type="Proteomes" id="UP000681967">
    <property type="component" value="Unassembled WGS sequence"/>
</dbReference>
<proteinExistence type="predicted"/>
<evidence type="ECO:0000313" key="1">
    <source>
        <dbReference type="EMBL" id="CAF5158216.1"/>
    </source>
</evidence>